<dbReference type="InterPro" id="IPR007421">
    <property type="entry name" value="Schlafen_AlbA_2_dom"/>
</dbReference>
<feature type="domain" description="Schlafen AlbA-2" evidence="1">
    <location>
        <begin position="21"/>
        <end position="141"/>
    </location>
</feature>
<dbReference type="OrthoDB" id="9789524at2"/>
<reference evidence="2 3" key="1">
    <citation type="submission" date="2015-09" db="EMBL/GenBank/DDBJ databases">
        <title>Sorangium comparison.</title>
        <authorList>
            <person name="Zaburannyi N."/>
            <person name="Bunk B."/>
            <person name="Overmann J."/>
            <person name="Mueller R."/>
        </authorList>
    </citation>
    <scope>NUCLEOTIDE SEQUENCE [LARGE SCALE GENOMIC DNA]</scope>
    <source>
        <strain evidence="2 3">So ceGT47</strain>
    </source>
</reference>
<dbReference type="PANTHER" id="PTHR30595:SF6">
    <property type="entry name" value="SCHLAFEN ALBA-2 DOMAIN-CONTAINING PROTEIN"/>
    <property type="match status" value="1"/>
</dbReference>
<name>A0A4P2QC12_SORCE</name>
<accession>A0A4P2QC12</accession>
<dbReference type="EMBL" id="CP012670">
    <property type="protein sequence ID" value="AUX26653.1"/>
    <property type="molecule type" value="Genomic_DNA"/>
</dbReference>
<organism evidence="2 3">
    <name type="scientific">Sorangium cellulosum</name>
    <name type="common">Polyangium cellulosum</name>
    <dbReference type="NCBI Taxonomy" id="56"/>
    <lineage>
        <taxon>Bacteria</taxon>
        <taxon>Pseudomonadati</taxon>
        <taxon>Myxococcota</taxon>
        <taxon>Polyangia</taxon>
        <taxon>Polyangiales</taxon>
        <taxon>Polyangiaceae</taxon>
        <taxon>Sorangium</taxon>
    </lineage>
</organism>
<dbReference type="AlphaFoldDB" id="A0A4P2QC12"/>
<gene>
    <name evidence="2" type="ORF">SOCEGT47_072230</name>
</gene>
<dbReference type="SUPFAM" id="SSF46785">
    <property type="entry name" value="Winged helix' DNA-binding domain"/>
    <property type="match status" value="1"/>
</dbReference>
<protein>
    <recommendedName>
        <fullName evidence="1">Schlafen AlbA-2 domain-containing protein</fullName>
    </recommendedName>
</protein>
<evidence type="ECO:0000259" key="1">
    <source>
        <dbReference type="Pfam" id="PF04326"/>
    </source>
</evidence>
<dbReference type="Pfam" id="PF04326">
    <property type="entry name" value="SLFN_AlbA_2"/>
    <property type="match status" value="1"/>
</dbReference>
<evidence type="ECO:0000313" key="2">
    <source>
        <dbReference type="EMBL" id="AUX26653.1"/>
    </source>
</evidence>
<dbReference type="InterPro" id="IPR038461">
    <property type="entry name" value="Schlafen_AlbA_2_dom_sf"/>
</dbReference>
<dbReference type="Pfam" id="PF13749">
    <property type="entry name" value="HATPase_c_4"/>
    <property type="match status" value="1"/>
</dbReference>
<proteinExistence type="predicted"/>
<dbReference type="InterPro" id="IPR036390">
    <property type="entry name" value="WH_DNA-bd_sf"/>
</dbReference>
<dbReference type="InterPro" id="IPR038475">
    <property type="entry name" value="RecG_C_sf"/>
</dbReference>
<dbReference type="Proteomes" id="UP000295781">
    <property type="component" value="Chromosome"/>
</dbReference>
<evidence type="ECO:0000313" key="3">
    <source>
        <dbReference type="Proteomes" id="UP000295781"/>
    </source>
</evidence>
<dbReference type="Gene3D" id="3.30.565.60">
    <property type="match status" value="1"/>
</dbReference>
<dbReference type="PANTHER" id="PTHR30595">
    <property type="entry name" value="GLPR-RELATED TRANSCRIPTIONAL REPRESSOR"/>
    <property type="match status" value="1"/>
</dbReference>
<sequence>MPLVRDPEVEHVIRTLIAGGESYAVEFKTAWEFGPEGKVPRSIKSVAKDIGEAIVAFANTDGGDLLVGVEDSGSVTGVPWEGDELMYLVQAPRHQVKDADLGVRVHDVEIDGRRVLLFRVGDHPSAVVVIADGRCLWRRGAPARTEPVPPGEIARRRDHRLGDTAYEAQLVHEATLDDLEIPAELLASKPHLAGLGDLRTLLRYWNLSEGRNGSLLIRRAALLLFAKEPLRWHPNNRLRIRRVHGPAEGYGRQLGTRESEVLGPIVRIFPAAAAALHSNLAVEARTSSLFTTAQVLPPEAVDECIVNAVAHRNYAIEGAAIEVLLFPDRVEFKSPGKLPEPLTPEDLRKQQGAHRSRNPLITRVLRDLGWSRDQGEGMRRIFGSMAQVELHAPELEQRADTFIVRLSTRSRYDEETQAMLAAYGPFGLEPRERKYIVALARAGGRLSVDRLARTLGVSFDAAKRSLLELDRKGLVWHGARSRTYHLVSPLSVPHERALRRLRKMGVQLNASTIINTGQLHLAFGATALDALRESGIVAPAGKGQWKLGSSLLEYARQRDASG</sequence>
<dbReference type="Gene3D" id="3.30.950.30">
    <property type="entry name" value="Schlafen, AAA domain"/>
    <property type="match status" value="1"/>
</dbReference>